<evidence type="ECO:0000256" key="1">
    <source>
        <dbReference type="ARBA" id="ARBA00023125"/>
    </source>
</evidence>
<dbReference type="PANTHER" id="PTHR30055">
    <property type="entry name" value="HTH-TYPE TRANSCRIPTIONAL REGULATOR RUTR"/>
    <property type="match status" value="1"/>
</dbReference>
<accession>A0ABZ2B5S2</accession>
<dbReference type="PRINTS" id="PR00455">
    <property type="entry name" value="HTHTETR"/>
</dbReference>
<keyword evidence="1 2" id="KW-0238">DNA-binding</keyword>
<dbReference type="InterPro" id="IPR009057">
    <property type="entry name" value="Homeodomain-like_sf"/>
</dbReference>
<evidence type="ECO:0000256" key="3">
    <source>
        <dbReference type="SAM" id="MobiDB-lite"/>
    </source>
</evidence>
<proteinExistence type="predicted"/>
<organism evidence="5 6">
    <name type="scientific">Sinorhizobium chiapasense</name>
    <dbReference type="NCBI Taxonomy" id="501572"/>
    <lineage>
        <taxon>Bacteria</taxon>
        <taxon>Pseudomonadati</taxon>
        <taxon>Pseudomonadota</taxon>
        <taxon>Alphaproteobacteria</taxon>
        <taxon>Hyphomicrobiales</taxon>
        <taxon>Rhizobiaceae</taxon>
        <taxon>Sinorhizobium/Ensifer group</taxon>
        <taxon>Sinorhizobium</taxon>
    </lineage>
</organism>
<dbReference type="Pfam" id="PF17928">
    <property type="entry name" value="TetR_C_22"/>
    <property type="match status" value="1"/>
</dbReference>
<dbReference type="RefSeq" id="WP_331371722.1">
    <property type="nucleotide sequence ID" value="NZ_CP133148.1"/>
</dbReference>
<dbReference type="PANTHER" id="PTHR30055:SF226">
    <property type="entry name" value="HTH-TYPE TRANSCRIPTIONAL REGULATOR PKSA"/>
    <property type="match status" value="1"/>
</dbReference>
<dbReference type="Pfam" id="PF00440">
    <property type="entry name" value="TetR_N"/>
    <property type="match status" value="1"/>
</dbReference>
<dbReference type="PROSITE" id="PS50977">
    <property type="entry name" value="HTH_TETR_2"/>
    <property type="match status" value="1"/>
</dbReference>
<evidence type="ECO:0000256" key="2">
    <source>
        <dbReference type="PROSITE-ProRule" id="PRU00335"/>
    </source>
</evidence>
<dbReference type="InterPro" id="IPR041674">
    <property type="entry name" value="TetR_C_22"/>
</dbReference>
<dbReference type="SUPFAM" id="SSF46689">
    <property type="entry name" value="Homeodomain-like"/>
    <property type="match status" value="1"/>
</dbReference>
<feature type="region of interest" description="Disordered" evidence="3">
    <location>
        <begin position="1"/>
        <end position="29"/>
    </location>
</feature>
<evidence type="ECO:0000313" key="6">
    <source>
        <dbReference type="Proteomes" id="UP001432360"/>
    </source>
</evidence>
<protein>
    <submittedName>
        <fullName evidence="5">TetR/AcrR family transcriptional regulator</fullName>
    </submittedName>
</protein>
<evidence type="ECO:0000313" key="5">
    <source>
        <dbReference type="EMBL" id="WVT02443.1"/>
    </source>
</evidence>
<evidence type="ECO:0000259" key="4">
    <source>
        <dbReference type="PROSITE" id="PS50977"/>
    </source>
</evidence>
<dbReference type="EMBL" id="CP133148">
    <property type="protein sequence ID" value="WVT02443.1"/>
    <property type="molecule type" value="Genomic_DNA"/>
</dbReference>
<dbReference type="InterPro" id="IPR050109">
    <property type="entry name" value="HTH-type_TetR-like_transc_reg"/>
</dbReference>
<dbReference type="Proteomes" id="UP001432360">
    <property type="component" value="Chromosome"/>
</dbReference>
<feature type="domain" description="HTH tetR-type" evidence="4">
    <location>
        <begin position="28"/>
        <end position="88"/>
    </location>
</feature>
<reference evidence="5" key="1">
    <citation type="submission" date="2023-08" db="EMBL/GenBank/DDBJ databases">
        <title>Complete genome sequence of Sinorhizobium chiapanecum ITTG S70 isolated from Acaciella angustissima nodules in Chiapas-Mexico.</title>
        <authorList>
            <person name="Rincon-Rosales R."/>
            <person name="Rogel M.A."/>
            <person name="Rincon-Medina C.I."/>
            <person name="Guerrero G."/>
            <person name="Manzano-Gomez L.A."/>
            <person name="Lopez-Lopez A."/>
            <person name="Rincon Molina F.A."/>
            <person name="Martinez-Romero E."/>
        </authorList>
    </citation>
    <scope>NUCLEOTIDE SEQUENCE</scope>
    <source>
        <strain evidence="5">ITTG S70</strain>
    </source>
</reference>
<name>A0ABZ2B5S2_9HYPH</name>
<feature type="DNA-binding region" description="H-T-H motif" evidence="2">
    <location>
        <begin position="51"/>
        <end position="70"/>
    </location>
</feature>
<gene>
    <name evidence="5" type="ORF">RB548_13045</name>
</gene>
<sequence length="216" mass="24272">MIGEANPAIGSAEEETSLRRTPSQKRSRERVEHILSRAIRLIEEKGSDAMRMSDVAAMAGISIGSLYQYFPDKAAIVRTLAERYNAACRDCIAAEFAKVTTPAELRSAFSALFDTYYDMFLAEPVMRDIWSAMQADKALRKIELAESRLNGRLLADTWMRVVPEAPREKIEDAAFLMMHLGDCTMRLAVSVDRSEGDRIVKAYEHMILREFVADAA</sequence>
<dbReference type="Gene3D" id="1.10.357.10">
    <property type="entry name" value="Tetracycline Repressor, domain 2"/>
    <property type="match status" value="1"/>
</dbReference>
<dbReference type="InterPro" id="IPR001647">
    <property type="entry name" value="HTH_TetR"/>
</dbReference>
<keyword evidence="6" id="KW-1185">Reference proteome</keyword>